<evidence type="ECO:0000256" key="5">
    <source>
        <dbReference type="ARBA" id="ARBA00022842"/>
    </source>
</evidence>
<keyword evidence="4" id="KW-0547">Nucleotide-binding</keyword>
<dbReference type="CDD" id="cd02503">
    <property type="entry name" value="MobA"/>
    <property type="match status" value="1"/>
</dbReference>
<dbReference type="SUPFAM" id="SSF53448">
    <property type="entry name" value="Nucleotide-diphospho-sugar transferases"/>
    <property type="match status" value="1"/>
</dbReference>
<evidence type="ECO:0000313" key="9">
    <source>
        <dbReference type="EMBL" id="VAW02642.1"/>
    </source>
</evidence>
<organism evidence="9">
    <name type="scientific">hydrothermal vent metagenome</name>
    <dbReference type="NCBI Taxonomy" id="652676"/>
    <lineage>
        <taxon>unclassified sequences</taxon>
        <taxon>metagenomes</taxon>
        <taxon>ecological metagenomes</taxon>
    </lineage>
</organism>
<evidence type="ECO:0000259" key="8">
    <source>
        <dbReference type="Pfam" id="PF12804"/>
    </source>
</evidence>
<accession>A0A3B0SJU0</accession>
<evidence type="ECO:0000256" key="1">
    <source>
        <dbReference type="ARBA" id="ARBA00022490"/>
    </source>
</evidence>
<keyword evidence="1" id="KW-0963">Cytoplasm</keyword>
<dbReference type="GO" id="GO:0005525">
    <property type="term" value="F:GTP binding"/>
    <property type="evidence" value="ECO:0007669"/>
    <property type="project" value="UniProtKB-KW"/>
</dbReference>
<protein>
    <recommendedName>
        <fullName evidence="8">MobA-like NTP transferase domain-containing protein</fullName>
    </recommendedName>
</protein>
<dbReference type="Gene3D" id="3.90.550.10">
    <property type="entry name" value="Spore Coat Polysaccharide Biosynthesis Protein SpsA, Chain A"/>
    <property type="match status" value="1"/>
</dbReference>
<evidence type="ECO:0000256" key="7">
    <source>
        <dbReference type="ARBA" id="ARBA00023150"/>
    </source>
</evidence>
<keyword evidence="3" id="KW-0479">Metal-binding</keyword>
<dbReference type="AlphaFoldDB" id="A0A3B0SJU0"/>
<evidence type="ECO:0000256" key="6">
    <source>
        <dbReference type="ARBA" id="ARBA00023134"/>
    </source>
</evidence>
<dbReference type="PANTHER" id="PTHR19136">
    <property type="entry name" value="MOLYBDENUM COFACTOR GUANYLYLTRANSFERASE"/>
    <property type="match status" value="1"/>
</dbReference>
<dbReference type="InterPro" id="IPR029044">
    <property type="entry name" value="Nucleotide-diphossugar_trans"/>
</dbReference>
<dbReference type="GO" id="GO:1902758">
    <property type="term" value="P:bis(molybdopterin guanine dinucleotide)molybdenum biosynthetic process"/>
    <property type="evidence" value="ECO:0007669"/>
    <property type="project" value="TreeGrafter"/>
</dbReference>
<sequence length="184" mass="19962">MNNMPQQIGLVLAGGKSRRMGRNKADLRLQGQSFLDVARDTLSAAGCQQVLVSGPNGIPDRYADAGPLAGLDAAIAGLANEVLLLVIPVDMPKLQPDLLAELAGKIGQKPGLYFERHPMPFCLRVCDDLRHNLQATLGKPDADRSLFCLFRQMQFAAMPVDATNSEQFLNCNTSDEFAALEHTK</sequence>
<dbReference type="GO" id="GO:0016779">
    <property type="term" value="F:nucleotidyltransferase activity"/>
    <property type="evidence" value="ECO:0007669"/>
    <property type="project" value="UniProtKB-ARBA"/>
</dbReference>
<evidence type="ECO:0000256" key="2">
    <source>
        <dbReference type="ARBA" id="ARBA00022679"/>
    </source>
</evidence>
<keyword evidence="5" id="KW-0460">Magnesium</keyword>
<dbReference type="GO" id="GO:0046872">
    <property type="term" value="F:metal ion binding"/>
    <property type="evidence" value="ECO:0007669"/>
    <property type="project" value="UniProtKB-KW"/>
</dbReference>
<feature type="domain" description="MobA-like NTP transferase" evidence="8">
    <location>
        <begin position="9"/>
        <end position="113"/>
    </location>
</feature>
<proteinExistence type="predicted"/>
<evidence type="ECO:0000256" key="3">
    <source>
        <dbReference type="ARBA" id="ARBA00022723"/>
    </source>
</evidence>
<evidence type="ECO:0000256" key="4">
    <source>
        <dbReference type="ARBA" id="ARBA00022741"/>
    </source>
</evidence>
<dbReference type="InterPro" id="IPR013482">
    <property type="entry name" value="Molybde_CF_guanTrfase"/>
</dbReference>
<gene>
    <name evidence="9" type="ORF">MNBD_ALPHA06-1967</name>
</gene>
<dbReference type="PANTHER" id="PTHR19136:SF81">
    <property type="entry name" value="MOLYBDENUM COFACTOR GUANYLYLTRANSFERASE"/>
    <property type="match status" value="1"/>
</dbReference>
<reference evidence="9" key="1">
    <citation type="submission" date="2018-06" db="EMBL/GenBank/DDBJ databases">
        <authorList>
            <person name="Zhirakovskaya E."/>
        </authorList>
    </citation>
    <scope>NUCLEOTIDE SEQUENCE</scope>
</reference>
<keyword evidence="7" id="KW-0501">Molybdenum cofactor biosynthesis</keyword>
<keyword evidence="6" id="KW-0342">GTP-binding</keyword>
<keyword evidence="2" id="KW-0808">Transferase</keyword>
<dbReference type="InterPro" id="IPR025877">
    <property type="entry name" value="MobA-like_NTP_Trfase"/>
</dbReference>
<dbReference type="Pfam" id="PF12804">
    <property type="entry name" value="NTP_transf_3"/>
    <property type="match status" value="1"/>
</dbReference>
<dbReference type="EMBL" id="UOEE01000343">
    <property type="protein sequence ID" value="VAW02642.1"/>
    <property type="molecule type" value="Genomic_DNA"/>
</dbReference>
<name>A0A3B0SJU0_9ZZZZ</name>